<keyword evidence="2" id="KW-1133">Transmembrane helix</keyword>
<gene>
    <name evidence="3" type="ORF">KEG57_21565</name>
</gene>
<feature type="transmembrane region" description="Helical" evidence="2">
    <location>
        <begin position="317"/>
        <end position="336"/>
    </location>
</feature>
<reference evidence="3 4" key="1">
    <citation type="submission" date="2021-04" db="EMBL/GenBank/DDBJ databases">
        <title>Genome analysis of Polyangium sp.</title>
        <authorList>
            <person name="Li Y."/>
            <person name="Wang J."/>
        </authorList>
    </citation>
    <scope>NUCLEOTIDE SEQUENCE [LARGE SCALE GENOMIC DNA]</scope>
    <source>
        <strain evidence="3 4">SDU14</strain>
    </source>
</reference>
<organism evidence="3 4">
    <name type="scientific">Polyangium jinanense</name>
    <dbReference type="NCBI Taxonomy" id="2829994"/>
    <lineage>
        <taxon>Bacteria</taxon>
        <taxon>Pseudomonadati</taxon>
        <taxon>Myxococcota</taxon>
        <taxon>Polyangia</taxon>
        <taxon>Polyangiales</taxon>
        <taxon>Polyangiaceae</taxon>
        <taxon>Polyangium</taxon>
    </lineage>
</organism>
<sequence length="620" mass="65483">MSIRVARPWLVGAGLVLGLVTRSAPALAWVDVHVAGDDVRVDVNKDGSARVEHKITLRVSGGPLKSIDLKGVDADAVPEPDGYVVPGRDAATNSLASAAPITTEMLPPPSRPRDDGQPNPSAMRIRFDADKGLSRGVFVVFVRYRTELFRRGLVQRDGSMARLRWTGLVWEDGFDSARATFVLPAGPTEPRPDEAGVAADPAGESAAPPSVLSTVRRATGRDELELLRPYAPKAETITWLVRFDARALDVTAPKAEPTTVASPGPSALAPDRRTFVLLGGGLAFVLYALLVAVKTREVERAARAAGAEPRPLIPAPLFVRATGAGLALVGGLALQLTLPTGTAGALLVALASAFAAFRAPRWIRASSLRGPGTWLPISEEEAFARAARPPARDGLLDVSTRAGKALFALGLLLLGAAVYLVSGTSMYHAELFAYDAVALLALFCTGRLAELPPDPVASAAPLLRDVAKRVRKATKKAGEEVRIVPRIRVPEGSAKADELRLAVVPRSPLPGFSGLEVGVVLTPAAGSTLRSPEVLLRVTTGTACEEAVEAIAQQGRSQRGKRSTERAITLVPRLPTAWMTADLVTRLVGLLREGRKAAEERSGIRRSAQVVAVSEDGRAA</sequence>
<keyword evidence="2" id="KW-0472">Membrane</keyword>
<evidence type="ECO:0000313" key="3">
    <source>
        <dbReference type="EMBL" id="MDC3983116.1"/>
    </source>
</evidence>
<feature type="transmembrane region" description="Helical" evidence="2">
    <location>
        <begin position="275"/>
        <end position="293"/>
    </location>
</feature>
<feature type="transmembrane region" description="Helical" evidence="2">
    <location>
        <begin position="405"/>
        <end position="425"/>
    </location>
</feature>
<keyword evidence="2" id="KW-0812">Transmembrane</keyword>
<protein>
    <recommendedName>
        <fullName evidence="5">DUF2207 domain-containing protein</fullName>
    </recommendedName>
</protein>
<dbReference type="AlphaFoldDB" id="A0A9X3X858"/>
<evidence type="ECO:0000256" key="2">
    <source>
        <dbReference type="SAM" id="Phobius"/>
    </source>
</evidence>
<evidence type="ECO:0000256" key="1">
    <source>
        <dbReference type="SAM" id="MobiDB-lite"/>
    </source>
</evidence>
<evidence type="ECO:0008006" key="5">
    <source>
        <dbReference type="Google" id="ProtNLM"/>
    </source>
</evidence>
<feature type="transmembrane region" description="Helical" evidence="2">
    <location>
        <begin position="342"/>
        <end position="359"/>
    </location>
</feature>
<feature type="region of interest" description="Disordered" evidence="1">
    <location>
        <begin position="102"/>
        <end position="121"/>
    </location>
</feature>
<keyword evidence="4" id="KW-1185">Reference proteome</keyword>
<dbReference type="RefSeq" id="WP_272458752.1">
    <property type="nucleotide sequence ID" value="NZ_JAGTJJ010000011.1"/>
</dbReference>
<accession>A0A9X3X858</accession>
<name>A0A9X3X858_9BACT</name>
<feature type="region of interest" description="Disordered" evidence="1">
    <location>
        <begin position="183"/>
        <end position="209"/>
    </location>
</feature>
<dbReference type="Proteomes" id="UP001151081">
    <property type="component" value="Unassembled WGS sequence"/>
</dbReference>
<proteinExistence type="predicted"/>
<dbReference type="EMBL" id="JAGTJJ010000011">
    <property type="protein sequence ID" value="MDC3983116.1"/>
    <property type="molecule type" value="Genomic_DNA"/>
</dbReference>
<comment type="caution">
    <text evidence="3">The sequence shown here is derived from an EMBL/GenBank/DDBJ whole genome shotgun (WGS) entry which is preliminary data.</text>
</comment>
<evidence type="ECO:0000313" key="4">
    <source>
        <dbReference type="Proteomes" id="UP001151081"/>
    </source>
</evidence>